<evidence type="ECO:0000256" key="11">
    <source>
        <dbReference type="NCBIfam" id="TIGR02224"/>
    </source>
</evidence>
<evidence type="ECO:0000259" key="12">
    <source>
        <dbReference type="PROSITE" id="PS51898"/>
    </source>
</evidence>
<evidence type="ECO:0000313" key="14">
    <source>
        <dbReference type="EMBL" id="TWT88784.1"/>
    </source>
</evidence>
<dbReference type="InterPro" id="IPR011931">
    <property type="entry name" value="Recomb_XerC"/>
</dbReference>
<dbReference type="GO" id="GO:0051301">
    <property type="term" value="P:cell division"/>
    <property type="evidence" value="ECO:0007669"/>
    <property type="project" value="UniProtKB-UniRule"/>
</dbReference>
<comment type="function">
    <text evidence="10">Site-specific tyrosine recombinase, which acts by catalyzing the cutting and rejoining of the recombining DNA molecules. The XerC-XerD complex is essential to convert dimers of the bacterial chromosome into monomers to permit their segregation at cell division. It also contributes to the segregational stability of plasmids.</text>
</comment>
<evidence type="ECO:0000256" key="4">
    <source>
        <dbReference type="ARBA" id="ARBA00022618"/>
    </source>
</evidence>
<dbReference type="PANTHER" id="PTHR30349:SF77">
    <property type="entry name" value="TYROSINE RECOMBINASE XERC"/>
    <property type="match status" value="1"/>
</dbReference>
<feature type="active site" description="O-(3'-phospho-DNA)-tyrosine intermediate" evidence="10">
    <location>
        <position position="279"/>
    </location>
</feature>
<feature type="active site" evidence="10">
    <location>
        <position position="148"/>
    </location>
</feature>
<dbReference type="GO" id="GO:0009037">
    <property type="term" value="F:tyrosine-based site-specific recombinase activity"/>
    <property type="evidence" value="ECO:0007669"/>
    <property type="project" value="UniProtKB-UniRule"/>
</dbReference>
<keyword evidence="3 10" id="KW-0963">Cytoplasm</keyword>
<keyword evidence="9 10" id="KW-0131">Cell cycle</keyword>
<comment type="subunit">
    <text evidence="10">Forms a cyclic heterotetrameric complex composed of two molecules of XerC and two molecules of XerD.</text>
</comment>
<dbReference type="GO" id="GO:0006313">
    <property type="term" value="P:DNA transposition"/>
    <property type="evidence" value="ECO:0007669"/>
    <property type="project" value="UniProtKB-UniRule"/>
</dbReference>
<dbReference type="Pfam" id="PF00589">
    <property type="entry name" value="Phage_integrase"/>
    <property type="match status" value="1"/>
</dbReference>
<evidence type="ECO:0000256" key="6">
    <source>
        <dbReference type="ARBA" id="ARBA00022908"/>
    </source>
</evidence>
<dbReference type="GO" id="GO:0003677">
    <property type="term" value="F:DNA binding"/>
    <property type="evidence" value="ECO:0007669"/>
    <property type="project" value="UniProtKB-UniRule"/>
</dbReference>
<keyword evidence="8 10" id="KW-0233">DNA recombination</keyword>
<evidence type="ECO:0000256" key="1">
    <source>
        <dbReference type="ARBA" id="ARBA00004496"/>
    </source>
</evidence>
<evidence type="ECO:0000256" key="2">
    <source>
        <dbReference type="ARBA" id="ARBA00006657"/>
    </source>
</evidence>
<dbReference type="InterPro" id="IPR002104">
    <property type="entry name" value="Integrase_catalytic"/>
</dbReference>
<evidence type="ECO:0000256" key="3">
    <source>
        <dbReference type="ARBA" id="ARBA00022490"/>
    </source>
</evidence>
<evidence type="ECO:0000256" key="10">
    <source>
        <dbReference type="HAMAP-Rule" id="MF_01808"/>
    </source>
</evidence>
<comment type="subcellular location">
    <subcellularLocation>
        <location evidence="1 10">Cytoplasm</location>
    </subcellularLocation>
</comment>
<evidence type="ECO:0000256" key="8">
    <source>
        <dbReference type="ARBA" id="ARBA00023172"/>
    </source>
</evidence>
<evidence type="ECO:0000256" key="7">
    <source>
        <dbReference type="ARBA" id="ARBA00023125"/>
    </source>
</evidence>
<dbReference type="PANTHER" id="PTHR30349">
    <property type="entry name" value="PHAGE INTEGRASE-RELATED"/>
    <property type="match status" value="1"/>
</dbReference>
<dbReference type="Proteomes" id="UP000315440">
    <property type="component" value="Unassembled WGS sequence"/>
</dbReference>
<evidence type="ECO:0000256" key="9">
    <source>
        <dbReference type="ARBA" id="ARBA00023306"/>
    </source>
</evidence>
<dbReference type="InterPro" id="IPR010998">
    <property type="entry name" value="Integrase_recombinase_N"/>
</dbReference>
<proteinExistence type="inferred from homology"/>
<evidence type="ECO:0000313" key="15">
    <source>
        <dbReference type="Proteomes" id="UP000315440"/>
    </source>
</evidence>
<feature type="domain" description="Core-binding (CB)" evidence="13">
    <location>
        <begin position="1"/>
        <end position="87"/>
    </location>
</feature>
<sequence>MLRETGQFLRHLQSERGASAHTIKAYREDLAALADYLADESGASPAPKAITTLDLRGYVSALGEAGFAKASIARRLASVRSFFRYGQREGWAPSNPAAALRNPRKSRHLPQVLSSDEVGALLAAPPADKTFGLRDRAILETLYSAGLRVSELVGLEDGDLDLDEGVARVRGKGRKERLAPIGSFAVEALGAWLSVRQLGPGVERGEGAPVFTNKFGRRLTARSVARLLEKHLAVAGLAGRASPHTLRHSFATHLLDRGADIRSVQELLGHKSLVTTQIYTHVSTANLKAAYEKAHPRAR</sequence>
<dbReference type="PROSITE" id="PS51900">
    <property type="entry name" value="CB"/>
    <property type="match status" value="1"/>
</dbReference>
<dbReference type="InterPro" id="IPR004107">
    <property type="entry name" value="Integrase_SAM-like_N"/>
</dbReference>
<dbReference type="InterPro" id="IPR023009">
    <property type="entry name" value="Tyrosine_recombinase_XerC/XerD"/>
</dbReference>
<organism evidence="14 15">
    <name type="scientific">Pseudobythopirellula maris</name>
    <dbReference type="NCBI Taxonomy" id="2527991"/>
    <lineage>
        <taxon>Bacteria</taxon>
        <taxon>Pseudomonadati</taxon>
        <taxon>Planctomycetota</taxon>
        <taxon>Planctomycetia</taxon>
        <taxon>Pirellulales</taxon>
        <taxon>Lacipirellulaceae</taxon>
        <taxon>Pseudobythopirellula</taxon>
    </lineage>
</organism>
<dbReference type="Gene3D" id="1.10.150.130">
    <property type="match status" value="1"/>
</dbReference>
<dbReference type="InterPro" id="IPR011010">
    <property type="entry name" value="DNA_brk_join_enz"/>
</dbReference>
<name>A0A5C5ZMR9_9BACT</name>
<protein>
    <recommendedName>
        <fullName evidence="10 11">Tyrosine recombinase XerC</fullName>
    </recommendedName>
</protein>
<dbReference type="HAMAP" id="MF_01808">
    <property type="entry name" value="Recomb_XerC_XerD"/>
    <property type="match status" value="1"/>
</dbReference>
<dbReference type="AlphaFoldDB" id="A0A5C5ZMR9"/>
<dbReference type="GO" id="GO:0005737">
    <property type="term" value="C:cytoplasm"/>
    <property type="evidence" value="ECO:0007669"/>
    <property type="project" value="UniProtKB-SubCell"/>
</dbReference>
<dbReference type="InterPro" id="IPR013762">
    <property type="entry name" value="Integrase-like_cat_sf"/>
</dbReference>
<comment type="caution">
    <text evidence="14">The sequence shown here is derived from an EMBL/GenBank/DDBJ whole genome shotgun (WGS) entry which is preliminary data.</text>
</comment>
<dbReference type="EMBL" id="SJPQ01000002">
    <property type="protein sequence ID" value="TWT88784.1"/>
    <property type="molecule type" value="Genomic_DNA"/>
</dbReference>
<feature type="domain" description="Tyr recombinase" evidence="12">
    <location>
        <begin position="108"/>
        <end position="292"/>
    </location>
</feature>
<feature type="active site" evidence="10">
    <location>
        <position position="244"/>
    </location>
</feature>
<dbReference type="OrthoDB" id="9801717at2"/>
<dbReference type="RefSeq" id="WP_146400131.1">
    <property type="nucleotide sequence ID" value="NZ_SJPQ01000002.1"/>
</dbReference>
<keyword evidence="5 10" id="KW-0159">Chromosome partition</keyword>
<dbReference type="NCBIfam" id="TIGR02224">
    <property type="entry name" value="recomb_XerC"/>
    <property type="match status" value="1"/>
</dbReference>
<reference evidence="14 15" key="1">
    <citation type="submission" date="2019-02" db="EMBL/GenBank/DDBJ databases">
        <title>Deep-cultivation of Planctomycetes and their phenomic and genomic characterization uncovers novel biology.</title>
        <authorList>
            <person name="Wiegand S."/>
            <person name="Jogler M."/>
            <person name="Boedeker C."/>
            <person name="Pinto D."/>
            <person name="Vollmers J."/>
            <person name="Rivas-Marin E."/>
            <person name="Kohn T."/>
            <person name="Peeters S.H."/>
            <person name="Heuer A."/>
            <person name="Rast P."/>
            <person name="Oberbeckmann S."/>
            <person name="Bunk B."/>
            <person name="Jeske O."/>
            <person name="Meyerdierks A."/>
            <person name="Storesund J.E."/>
            <person name="Kallscheuer N."/>
            <person name="Luecker S."/>
            <person name="Lage O.M."/>
            <person name="Pohl T."/>
            <person name="Merkel B.J."/>
            <person name="Hornburger P."/>
            <person name="Mueller R.-W."/>
            <person name="Bruemmer F."/>
            <person name="Labrenz M."/>
            <person name="Spormann A.M."/>
            <person name="Op Den Camp H."/>
            <person name="Overmann J."/>
            <person name="Amann R."/>
            <person name="Jetten M.S.M."/>
            <person name="Mascher T."/>
            <person name="Medema M.H."/>
            <person name="Devos D.P."/>
            <person name="Kaster A.-K."/>
            <person name="Ovreas L."/>
            <person name="Rohde M."/>
            <person name="Galperin M.Y."/>
            <person name="Jogler C."/>
        </authorList>
    </citation>
    <scope>NUCLEOTIDE SEQUENCE [LARGE SCALE GENOMIC DNA]</scope>
    <source>
        <strain evidence="14 15">Mal64</strain>
    </source>
</reference>
<keyword evidence="15" id="KW-1185">Reference proteome</keyword>
<dbReference type="NCBIfam" id="NF001399">
    <property type="entry name" value="PRK00283.1"/>
    <property type="match status" value="1"/>
</dbReference>
<comment type="similarity">
    <text evidence="2 10">Belongs to the 'phage' integrase family. XerC subfamily.</text>
</comment>
<feature type="active site" evidence="10">
    <location>
        <position position="270"/>
    </location>
</feature>
<dbReference type="CDD" id="cd00798">
    <property type="entry name" value="INT_XerDC_C"/>
    <property type="match status" value="1"/>
</dbReference>
<feature type="active site" evidence="10">
    <location>
        <position position="172"/>
    </location>
</feature>
<evidence type="ECO:0000259" key="13">
    <source>
        <dbReference type="PROSITE" id="PS51900"/>
    </source>
</evidence>
<gene>
    <name evidence="14" type="primary">xerD_3</name>
    <name evidence="10" type="synonym">xerC</name>
    <name evidence="14" type="ORF">Mal64_22720</name>
</gene>
<keyword evidence="4 10" id="KW-0132">Cell division</keyword>
<dbReference type="InterPro" id="IPR050090">
    <property type="entry name" value="Tyrosine_recombinase_XerCD"/>
</dbReference>
<keyword evidence="6 10" id="KW-0229">DNA integration</keyword>
<dbReference type="GO" id="GO:0007059">
    <property type="term" value="P:chromosome segregation"/>
    <property type="evidence" value="ECO:0007669"/>
    <property type="project" value="UniProtKB-UniRule"/>
</dbReference>
<keyword evidence="7 10" id="KW-0238">DNA-binding</keyword>
<dbReference type="Gene3D" id="1.10.443.10">
    <property type="entry name" value="Intergrase catalytic core"/>
    <property type="match status" value="1"/>
</dbReference>
<feature type="active site" evidence="10">
    <location>
        <position position="247"/>
    </location>
</feature>
<dbReference type="SUPFAM" id="SSF56349">
    <property type="entry name" value="DNA breaking-rejoining enzymes"/>
    <property type="match status" value="1"/>
</dbReference>
<evidence type="ECO:0000256" key="5">
    <source>
        <dbReference type="ARBA" id="ARBA00022829"/>
    </source>
</evidence>
<dbReference type="InterPro" id="IPR044068">
    <property type="entry name" value="CB"/>
</dbReference>
<accession>A0A5C5ZMR9</accession>
<dbReference type="Pfam" id="PF02899">
    <property type="entry name" value="Phage_int_SAM_1"/>
    <property type="match status" value="1"/>
</dbReference>
<dbReference type="PROSITE" id="PS51898">
    <property type="entry name" value="TYR_RECOMBINASE"/>
    <property type="match status" value="1"/>
</dbReference>